<reference evidence="6 7" key="1">
    <citation type="submission" date="2018-10" db="EMBL/GenBank/DDBJ databases">
        <title>Genomic Encyclopedia of Archaeal and Bacterial Type Strains, Phase II (KMG-II): from individual species to whole genera.</title>
        <authorList>
            <person name="Goeker M."/>
        </authorList>
    </citation>
    <scope>NUCLEOTIDE SEQUENCE [LARGE SCALE GENOMIC DNA]</scope>
    <source>
        <strain evidence="6 7">DSM 14954</strain>
    </source>
</reference>
<sequence length="216" mass="22676">MLIRNSPARGVVLPGVFRPRSDTWLLARTAAREPAPRGARILELCAGPAFAGIVAARAHDGELVTVDVMRRAVINARINAAINHVPIVARRGDLLSAVAGERFDLIIANPPYVPGGDPPRRGASRAWEAGADGRVVLDRIIAEAPRHLAPGGTLLLVHSEFCGTPTTLRAYAARGLQADVAASETGPVGPLMRAVVGSSGQDHEEVVVARGKVPQP</sequence>
<dbReference type="InterPro" id="IPR004557">
    <property type="entry name" value="PrmC-related"/>
</dbReference>
<dbReference type="InterPro" id="IPR029063">
    <property type="entry name" value="SAM-dependent_MTases_sf"/>
</dbReference>
<dbReference type="InterPro" id="IPR002052">
    <property type="entry name" value="DNA_methylase_N6_adenine_CS"/>
</dbReference>
<dbReference type="InterPro" id="IPR007848">
    <property type="entry name" value="Small_mtfrase_dom"/>
</dbReference>
<dbReference type="GO" id="GO:0008276">
    <property type="term" value="F:protein methyltransferase activity"/>
    <property type="evidence" value="ECO:0007669"/>
    <property type="project" value="TreeGrafter"/>
</dbReference>
<dbReference type="CDD" id="cd02440">
    <property type="entry name" value="AdoMet_MTases"/>
    <property type="match status" value="1"/>
</dbReference>
<dbReference type="Proteomes" id="UP000278962">
    <property type="component" value="Unassembled WGS sequence"/>
</dbReference>
<dbReference type="GO" id="GO:0003676">
    <property type="term" value="F:nucleic acid binding"/>
    <property type="evidence" value="ECO:0007669"/>
    <property type="project" value="InterPro"/>
</dbReference>
<evidence type="ECO:0000259" key="5">
    <source>
        <dbReference type="Pfam" id="PF05175"/>
    </source>
</evidence>
<gene>
    <name evidence="6" type="ORF">C8N24_4223</name>
</gene>
<evidence type="ECO:0000256" key="3">
    <source>
        <dbReference type="ARBA" id="ARBA00022679"/>
    </source>
</evidence>
<feature type="domain" description="Methyltransferase small" evidence="5">
    <location>
        <begin position="26"/>
        <end position="170"/>
    </location>
</feature>
<dbReference type="GO" id="GO:0035657">
    <property type="term" value="C:eRF1 methyltransferase complex"/>
    <property type="evidence" value="ECO:0007669"/>
    <property type="project" value="TreeGrafter"/>
</dbReference>
<evidence type="ECO:0000256" key="1">
    <source>
        <dbReference type="ARBA" id="ARBA00006149"/>
    </source>
</evidence>
<keyword evidence="4" id="KW-0949">S-adenosyl-L-methionine</keyword>
<protein>
    <submittedName>
        <fullName evidence="6">Release factor glutamine methyltransferase</fullName>
    </submittedName>
</protein>
<keyword evidence="3 6" id="KW-0808">Transferase</keyword>
<dbReference type="SUPFAM" id="SSF53335">
    <property type="entry name" value="S-adenosyl-L-methionine-dependent methyltransferases"/>
    <property type="match status" value="1"/>
</dbReference>
<evidence type="ECO:0000313" key="7">
    <source>
        <dbReference type="Proteomes" id="UP000278962"/>
    </source>
</evidence>
<organism evidence="6 7">
    <name type="scientific">Solirubrobacter pauli</name>
    <dbReference type="NCBI Taxonomy" id="166793"/>
    <lineage>
        <taxon>Bacteria</taxon>
        <taxon>Bacillati</taxon>
        <taxon>Actinomycetota</taxon>
        <taxon>Thermoleophilia</taxon>
        <taxon>Solirubrobacterales</taxon>
        <taxon>Solirubrobacteraceae</taxon>
        <taxon>Solirubrobacter</taxon>
    </lineage>
</organism>
<dbReference type="Gene3D" id="3.40.50.150">
    <property type="entry name" value="Vaccinia Virus protein VP39"/>
    <property type="match status" value="1"/>
</dbReference>
<dbReference type="PANTHER" id="PTHR45875:SF1">
    <property type="entry name" value="METHYLTRANSFERASE N6AMT1"/>
    <property type="match status" value="1"/>
</dbReference>
<evidence type="ECO:0000256" key="4">
    <source>
        <dbReference type="ARBA" id="ARBA00022691"/>
    </source>
</evidence>
<evidence type="ECO:0000256" key="2">
    <source>
        <dbReference type="ARBA" id="ARBA00022603"/>
    </source>
</evidence>
<dbReference type="PROSITE" id="PS00092">
    <property type="entry name" value="N6_MTASE"/>
    <property type="match status" value="1"/>
</dbReference>
<dbReference type="NCBIfam" id="TIGR00537">
    <property type="entry name" value="hemK_rel_arch"/>
    <property type="match status" value="1"/>
</dbReference>
<dbReference type="GO" id="GO:0008757">
    <property type="term" value="F:S-adenosylmethionine-dependent methyltransferase activity"/>
    <property type="evidence" value="ECO:0007669"/>
    <property type="project" value="TreeGrafter"/>
</dbReference>
<dbReference type="GO" id="GO:0008170">
    <property type="term" value="F:N-methyltransferase activity"/>
    <property type="evidence" value="ECO:0007669"/>
    <property type="project" value="UniProtKB-ARBA"/>
</dbReference>
<dbReference type="RefSeq" id="WP_121253755.1">
    <property type="nucleotide sequence ID" value="NZ_RBIL01000002.1"/>
</dbReference>
<evidence type="ECO:0000313" key="6">
    <source>
        <dbReference type="EMBL" id="RKQ86213.1"/>
    </source>
</evidence>
<dbReference type="AlphaFoldDB" id="A0A660L2N3"/>
<proteinExistence type="inferred from homology"/>
<dbReference type="Pfam" id="PF05175">
    <property type="entry name" value="MTS"/>
    <property type="match status" value="1"/>
</dbReference>
<keyword evidence="7" id="KW-1185">Reference proteome</keyword>
<name>A0A660L2N3_9ACTN</name>
<dbReference type="InterPro" id="IPR052190">
    <property type="entry name" value="Euk-Arch_PrmC-MTase"/>
</dbReference>
<accession>A0A660L2N3</accession>
<comment type="similarity">
    <text evidence="1">Belongs to the eukaryotic/archaeal PrmC-related family.</text>
</comment>
<dbReference type="PANTHER" id="PTHR45875">
    <property type="entry name" value="METHYLTRANSFERASE N6AMT1"/>
    <property type="match status" value="1"/>
</dbReference>
<dbReference type="EMBL" id="RBIL01000002">
    <property type="protein sequence ID" value="RKQ86213.1"/>
    <property type="molecule type" value="Genomic_DNA"/>
</dbReference>
<comment type="caution">
    <text evidence="6">The sequence shown here is derived from an EMBL/GenBank/DDBJ whole genome shotgun (WGS) entry which is preliminary data.</text>
</comment>
<dbReference type="GO" id="GO:0032259">
    <property type="term" value="P:methylation"/>
    <property type="evidence" value="ECO:0007669"/>
    <property type="project" value="UniProtKB-KW"/>
</dbReference>
<dbReference type="OrthoDB" id="8746524at2"/>
<keyword evidence="2 6" id="KW-0489">Methyltransferase</keyword>